<accession>A0A7N9CAK9</accession>
<evidence type="ECO:0000256" key="1">
    <source>
        <dbReference type="SAM" id="MobiDB-lite"/>
    </source>
</evidence>
<dbReference type="Proteomes" id="UP000233100">
    <property type="component" value="Chromosome 16"/>
</dbReference>
<reference evidence="2" key="3">
    <citation type="submission" date="2025-09" db="UniProtKB">
        <authorList>
            <consortium name="Ensembl"/>
        </authorList>
    </citation>
    <scope>IDENTIFICATION</scope>
</reference>
<organism evidence="2 3">
    <name type="scientific">Macaca fascicularis</name>
    <name type="common">Crab-eating macaque</name>
    <name type="synonym">Cynomolgus monkey</name>
    <dbReference type="NCBI Taxonomy" id="9541"/>
    <lineage>
        <taxon>Eukaryota</taxon>
        <taxon>Metazoa</taxon>
        <taxon>Chordata</taxon>
        <taxon>Craniata</taxon>
        <taxon>Vertebrata</taxon>
        <taxon>Euteleostomi</taxon>
        <taxon>Mammalia</taxon>
        <taxon>Eutheria</taxon>
        <taxon>Euarchontoglires</taxon>
        <taxon>Primates</taxon>
        <taxon>Haplorrhini</taxon>
        <taxon>Catarrhini</taxon>
        <taxon>Cercopithecidae</taxon>
        <taxon>Cercopithecinae</taxon>
        <taxon>Macaca</taxon>
    </lineage>
</organism>
<dbReference type="GeneTree" id="ENSGT01120000271815"/>
<dbReference type="Ensembl" id="ENSMFAT00000097958.1">
    <property type="protein sequence ID" value="ENSMFAP00000046846.1"/>
    <property type="gene ID" value="ENSMFAG00000049069.1"/>
</dbReference>
<dbReference type="PANTHER" id="PTHR12138">
    <property type="entry name" value="PRIMATE-EXPANDED PROTEIN FAMILY"/>
    <property type="match status" value="1"/>
</dbReference>
<feature type="compositionally biased region" description="Polar residues" evidence="1">
    <location>
        <begin position="120"/>
        <end position="130"/>
    </location>
</feature>
<dbReference type="AlphaFoldDB" id="A0A7N9CAK9"/>
<proteinExistence type="predicted"/>
<dbReference type="PRINTS" id="PR02045">
    <property type="entry name" value="F138DOMAIN"/>
</dbReference>
<protein>
    <submittedName>
        <fullName evidence="2">Uncharacterized protein</fullName>
    </submittedName>
</protein>
<sequence length="154" mass="16782">LSPTGILPELKDALTGPLRRRWPHHRIENYHENPRKGKEDENSFFLRRSLTLSPRLECSGAILVHCNLCLPGSSNSPVSASQVAGTTGARHHAQLIFVFLVETGFQHVSQAGLELLTSGDPPTSASQSPGITGRSHRAPPDNSLLPLVWASRPR</sequence>
<name>A0A7N9CAK9_MACFA</name>
<dbReference type="PANTHER" id="PTHR12138:SF155">
    <property type="entry name" value="DOWN SYNDROME CRITICAL REGION PROTEIN 8"/>
    <property type="match status" value="1"/>
</dbReference>
<reference evidence="2 3" key="1">
    <citation type="submission" date="2013-03" db="EMBL/GenBank/DDBJ databases">
        <authorList>
            <person name="Warren W."/>
            <person name="Wilson R.K."/>
        </authorList>
    </citation>
    <scope>NUCLEOTIDE SEQUENCE</scope>
</reference>
<reference evidence="2" key="2">
    <citation type="submission" date="2025-08" db="UniProtKB">
        <authorList>
            <consortium name="Ensembl"/>
        </authorList>
    </citation>
    <scope>IDENTIFICATION</scope>
</reference>
<evidence type="ECO:0000313" key="3">
    <source>
        <dbReference type="Proteomes" id="UP000233100"/>
    </source>
</evidence>
<keyword evidence="3" id="KW-1185">Reference proteome</keyword>
<evidence type="ECO:0000313" key="2">
    <source>
        <dbReference type="Ensembl" id="ENSMFAP00000046846.1"/>
    </source>
</evidence>
<feature type="region of interest" description="Disordered" evidence="1">
    <location>
        <begin position="116"/>
        <end position="145"/>
    </location>
</feature>